<protein>
    <submittedName>
        <fullName evidence="3">Chemotaxis protein CheW</fullName>
    </submittedName>
</protein>
<feature type="domain" description="CheW-like" evidence="2">
    <location>
        <begin position="720"/>
        <end position="883"/>
    </location>
</feature>
<dbReference type="SMART" id="SM00260">
    <property type="entry name" value="CheW"/>
    <property type="match status" value="1"/>
</dbReference>
<evidence type="ECO:0000313" key="4">
    <source>
        <dbReference type="Proteomes" id="UP000292939"/>
    </source>
</evidence>
<dbReference type="KEGG" id="hgr:DW355_01545"/>
<evidence type="ECO:0000256" key="1">
    <source>
        <dbReference type="SAM" id="MobiDB-lite"/>
    </source>
</evidence>
<organism evidence="3 4">
    <name type="scientific">Hylemonella gracilis</name>
    <dbReference type="NCBI Taxonomy" id="80880"/>
    <lineage>
        <taxon>Bacteria</taxon>
        <taxon>Pseudomonadati</taxon>
        <taxon>Pseudomonadota</taxon>
        <taxon>Betaproteobacteria</taxon>
        <taxon>Burkholderiales</taxon>
        <taxon>Comamonadaceae</taxon>
        <taxon>Hylemonella</taxon>
    </lineage>
</organism>
<dbReference type="Pfam" id="PF01584">
    <property type="entry name" value="CheW"/>
    <property type="match status" value="1"/>
</dbReference>
<name>A0A4P6UGT9_9BURK</name>
<sequence>MDKKKTKLQTDTYLPYMRDVARCEQSLRELNQMWRMIESSAKMNCPREAQTILPIMAATRAGFGRLEQELVDSLAGEKVANVLAAIGAKAHYVIDIMVRNLYERTADVGFLATDRELCAFVASAQQATQGPDEDAIDAIRARLFAYRSKYTVYDEIMLLDLQGNVLVQLDPESPVEGSSDALIAQTLDSDNFVETFRASDLRPGKAQALIYSRRMHHPDTDAVVGLLCLCFDFENEMRGIFRSHRDPEGRSNMLLLDGEARVIASADEHWIGPGTTVPVNLDGTPQLQIHEGREYLIRTFHAEGYQGYMGPTGWRGQLMIPVDLAFSGGTRSTLSSLAPAQAAGLLQHARNFSPPLHEIITATETIRRVVWNGQVITADQQDIFVDDGAPKRRRSDANGGEQKEKLKTILDQISETGSRSNALFSQSISDLYETVLETKQQDGEFLSQLLVDLLDRNLYERADDCRWWALTAELRTALAEPVVAPEEARKLQDILGYIHGLYTVYTQLFVYDRSGTVIARSRRSGETAQAGDEAIDAATLARVRGLADDQAYHVSAFEPTPFYGGKPTYIYHAAVRAPGGEVVGGIGIVFDAATEFEAMLRSGLAQRQGTGYFTNRAGRIIASTDATHPVGTHLQDASMLALLRELPKGSSVSRIVEHDGHYAVMGCAAGQGYREFKVSDGYEEDVLSVVLQPLGAVQRNERTQRLDQAIEESGYGGDGRQRKTYATFHCGGDLLALPAVHVLEALPASALSARMGNGGPAAGSAAGSGAPSRATQGQKYQGRIGMLAPQGNDRIGHFVWVFDLAWLLHERRGTLDDNSQIIIVRHGMHTAGLLVDGLHAVPEFGDEQLMPSPFGAEQQLMSHFIRANGGNLLIQLLDPAALLARVTGGTAEAPTNRADAANLAAPSALARAA</sequence>
<accession>A0A4P6UGT9</accession>
<dbReference type="RefSeq" id="WP_131277438.1">
    <property type="nucleotide sequence ID" value="NZ_CP031395.1"/>
</dbReference>
<dbReference type="Gene3D" id="2.40.50.180">
    <property type="entry name" value="CheA-289, Domain 4"/>
    <property type="match status" value="1"/>
</dbReference>
<feature type="region of interest" description="Disordered" evidence="1">
    <location>
        <begin position="757"/>
        <end position="776"/>
    </location>
</feature>
<proteinExistence type="predicted"/>
<dbReference type="GO" id="GO:0007165">
    <property type="term" value="P:signal transduction"/>
    <property type="evidence" value="ECO:0007669"/>
    <property type="project" value="InterPro"/>
</dbReference>
<dbReference type="InterPro" id="IPR002545">
    <property type="entry name" value="CheW-lke_dom"/>
</dbReference>
<dbReference type="GO" id="GO:0006935">
    <property type="term" value="P:chemotaxis"/>
    <property type="evidence" value="ECO:0007669"/>
    <property type="project" value="InterPro"/>
</dbReference>
<feature type="compositionally biased region" description="Low complexity" evidence="1">
    <location>
        <begin position="762"/>
        <end position="772"/>
    </location>
</feature>
<dbReference type="OrthoDB" id="9814866at2"/>
<dbReference type="SUPFAM" id="SSF50341">
    <property type="entry name" value="CheW-like"/>
    <property type="match status" value="1"/>
</dbReference>
<dbReference type="Proteomes" id="UP000292939">
    <property type="component" value="Chromosome"/>
</dbReference>
<evidence type="ECO:0000313" key="3">
    <source>
        <dbReference type="EMBL" id="QBK03626.1"/>
    </source>
</evidence>
<gene>
    <name evidence="3" type="ORF">DW355_01545</name>
</gene>
<reference evidence="3 4" key="1">
    <citation type="submission" date="2018-07" db="EMBL/GenBank/DDBJ databases">
        <title>Exploring interactions and the metabolic potential of the ultra-small soil bacteria Hylemonella gracilis.</title>
        <authorList>
            <person name="Tyc O."/>
            <person name="Kulkarni P."/>
            <person name="Gawehns F."/>
            <person name="Hundscheid M."/>
            <person name="Zweers H."/>
            <person name="Garbeva P."/>
        </authorList>
    </citation>
    <scope>NUCLEOTIDE SEQUENCE [LARGE SCALE GENOMIC DNA]</scope>
    <source>
        <strain evidence="3 4">NS1</strain>
    </source>
</reference>
<evidence type="ECO:0000259" key="2">
    <source>
        <dbReference type="SMART" id="SM00260"/>
    </source>
</evidence>
<dbReference type="EMBL" id="CP031395">
    <property type="protein sequence ID" value="QBK03626.1"/>
    <property type="molecule type" value="Genomic_DNA"/>
</dbReference>
<dbReference type="AlphaFoldDB" id="A0A4P6UGT9"/>
<dbReference type="InterPro" id="IPR036061">
    <property type="entry name" value="CheW-like_dom_sf"/>
</dbReference>